<name>A0A557SWE8_9ARCH</name>
<reference evidence="2 3" key="1">
    <citation type="journal article" date="2019" name="Front. Microbiol.">
        <title>Ammonia Oxidation by the Arctic Terrestrial Thaumarchaeote Candidatus Nitrosocosmicus arcticus Is Stimulated by Increasing Temperatures.</title>
        <authorList>
            <person name="Alves R.J.E."/>
            <person name="Kerou M."/>
            <person name="Zappe A."/>
            <person name="Bittner R."/>
            <person name="Abby S.S."/>
            <person name="Schmidt H.A."/>
            <person name="Pfeifer K."/>
            <person name="Schleper C."/>
        </authorList>
    </citation>
    <scope>NUCLEOTIDE SEQUENCE [LARGE SCALE GENOMIC DNA]</scope>
    <source>
        <strain evidence="2 3">Kfb</strain>
    </source>
</reference>
<dbReference type="AlphaFoldDB" id="A0A557SWE8"/>
<proteinExistence type="predicted"/>
<keyword evidence="1" id="KW-0472">Membrane</keyword>
<dbReference type="Proteomes" id="UP000315289">
    <property type="component" value="Unassembled WGS sequence"/>
</dbReference>
<keyword evidence="3" id="KW-1185">Reference proteome</keyword>
<evidence type="ECO:0000313" key="3">
    <source>
        <dbReference type="Proteomes" id="UP000315289"/>
    </source>
</evidence>
<protein>
    <submittedName>
        <fullName evidence="2">Uncharacterized protein</fullName>
    </submittedName>
</protein>
<keyword evidence="1" id="KW-0812">Transmembrane</keyword>
<comment type="caution">
    <text evidence="2">The sequence shown here is derived from an EMBL/GenBank/DDBJ whole genome shotgun (WGS) entry which is preliminary data.</text>
</comment>
<keyword evidence="1" id="KW-1133">Transmembrane helix</keyword>
<gene>
    <name evidence="2" type="ORF">NARC_50105</name>
</gene>
<evidence type="ECO:0000256" key="1">
    <source>
        <dbReference type="SAM" id="Phobius"/>
    </source>
</evidence>
<accession>A0A557SWE8</accession>
<feature type="transmembrane region" description="Helical" evidence="1">
    <location>
        <begin position="12"/>
        <end position="32"/>
    </location>
</feature>
<sequence>MSIGIDETTMIFWLFSIVYQISPNGIVIKVSLRSRLLS</sequence>
<dbReference type="EMBL" id="VOAH01000005">
    <property type="protein sequence ID" value="TVP40924.1"/>
    <property type="molecule type" value="Genomic_DNA"/>
</dbReference>
<evidence type="ECO:0000313" key="2">
    <source>
        <dbReference type="EMBL" id="TVP40924.1"/>
    </source>
</evidence>
<organism evidence="2 3">
    <name type="scientific">Candidatus Nitrosocosmicus arcticus</name>
    <dbReference type="NCBI Taxonomy" id="2035267"/>
    <lineage>
        <taxon>Archaea</taxon>
        <taxon>Nitrososphaerota</taxon>
        <taxon>Nitrososphaeria</taxon>
        <taxon>Nitrososphaerales</taxon>
        <taxon>Nitrososphaeraceae</taxon>
        <taxon>Candidatus Nitrosocosmicus</taxon>
    </lineage>
</organism>